<feature type="chain" id="PRO_5029841962" evidence="1">
    <location>
        <begin position="20"/>
        <end position="202"/>
    </location>
</feature>
<evidence type="ECO:0000313" key="2">
    <source>
        <dbReference type="EMBL" id="KAF4713042.1"/>
    </source>
</evidence>
<organism evidence="2 3">
    <name type="scientific">Perkinsus olseni</name>
    <name type="common">Perkinsus atlanticus</name>
    <dbReference type="NCBI Taxonomy" id="32597"/>
    <lineage>
        <taxon>Eukaryota</taxon>
        <taxon>Sar</taxon>
        <taxon>Alveolata</taxon>
        <taxon>Perkinsozoa</taxon>
        <taxon>Perkinsea</taxon>
        <taxon>Perkinsida</taxon>
        <taxon>Perkinsidae</taxon>
        <taxon>Perkinsus</taxon>
    </lineage>
</organism>
<accession>A0A7J6QY27</accession>
<reference evidence="2 3" key="1">
    <citation type="submission" date="2020-04" db="EMBL/GenBank/DDBJ databases">
        <title>Perkinsus olseni comparative genomics.</title>
        <authorList>
            <person name="Bogema D.R."/>
        </authorList>
    </citation>
    <scope>NUCLEOTIDE SEQUENCE [LARGE SCALE GENOMIC DNA]</scope>
    <source>
        <strain evidence="2">ATCC PRA-205</strain>
    </source>
</reference>
<comment type="caution">
    <text evidence="2">The sequence shown here is derived from an EMBL/GenBank/DDBJ whole genome shotgun (WGS) entry which is preliminary data.</text>
</comment>
<evidence type="ECO:0000256" key="1">
    <source>
        <dbReference type="SAM" id="SignalP"/>
    </source>
</evidence>
<protein>
    <submittedName>
        <fullName evidence="2">Uncharacterized protein</fullName>
    </submittedName>
</protein>
<sequence length="202" mass="23007">MSLDSALLLLLLPAVVVDAALTVKSLKQTATACRISSHGSHVTLKYDRESDRVPYVRELVCKEGYKKGFFGIKKTLRSSELGAFGENRQLLAPFFADWNPKPGLHQNAYNCVAAARHLHHKLKSIYYRAKKWWYRIPGRASYRFMEFLCALKYQKDGPALFMQLLSEKAHTEVIIGKLKAAKDQFNDMHESAVLDEEEEEGE</sequence>
<dbReference type="AlphaFoldDB" id="A0A7J6QY27"/>
<dbReference type="Proteomes" id="UP000574390">
    <property type="component" value="Unassembled WGS sequence"/>
</dbReference>
<keyword evidence="1" id="KW-0732">Signal</keyword>
<name>A0A7J6QY27_PEROL</name>
<dbReference type="EMBL" id="JABANM010026399">
    <property type="protein sequence ID" value="KAF4713042.1"/>
    <property type="molecule type" value="Genomic_DNA"/>
</dbReference>
<evidence type="ECO:0000313" key="3">
    <source>
        <dbReference type="Proteomes" id="UP000574390"/>
    </source>
</evidence>
<feature type="signal peptide" evidence="1">
    <location>
        <begin position="1"/>
        <end position="19"/>
    </location>
</feature>
<gene>
    <name evidence="2" type="ORF">FOZ62_007314</name>
</gene>
<proteinExistence type="predicted"/>